<dbReference type="RefSeq" id="WP_252679174.1">
    <property type="nucleotide sequence ID" value="NZ_JAMXHT010000003.1"/>
</dbReference>
<evidence type="ECO:0000313" key="1">
    <source>
        <dbReference type="EMBL" id="MCO5398226.1"/>
    </source>
</evidence>
<dbReference type="Proteomes" id="UP001162811">
    <property type="component" value="Unassembled WGS sequence"/>
</dbReference>
<keyword evidence="2" id="KW-1185">Reference proteome</keyword>
<protein>
    <submittedName>
        <fullName evidence="1">Uncharacterized protein</fullName>
    </submittedName>
</protein>
<sequence length="62" mass="6709">MLTSAPQNSAAVRSGPQPANTQWLFFAEALGQTEGTRAEQLRNVAATSERILQVMDDVTGLY</sequence>
<organism evidence="1 2">
    <name type="scientific">Ralstonia soli</name>
    <dbReference type="NCBI Taxonomy" id="2953896"/>
    <lineage>
        <taxon>Bacteria</taxon>
        <taxon>Pseudomonadati</taxon>
        <taxon>Pseudomonadota</taxon>
        <taxon>Betaproteobacteria</taxon>
        <taxon>Burkholderiales</taxon>
        <taxon>Burkholderiaceae</taxon>
        <taxon>Ralstonia</taxon>
    </lineage>
</organism>
<proteinExistence type="predicted"/>
<comment type="caution">
    <text evidence="1">The sequence shown here is derived from an EMBL/GenBank/DDBJ whole genome shotgun (WGS) entry which is preliminary data.</text>
</comment>
<name>A0ABT1AIL3_9RALS</name>
<reference evidence="1" key="1">
    <citation type="submission" date="2022-06" db="EMBL/GenBank/DDBJ databases">
        <authorList>
            <person name="Lu C.-H."/>
        </authorList>
    </citation>
    <scope>NUCLEOTIDE SEQUENCE</scope>
    <source>
        <strain evidence="1">21MJYT02-11</strain>
    </source>
</reference>
<gene>
    <name evidence="1" type="ORF">NG900_08455</name>
</gene>
<dbReference type="EMBL" id="JAMXHT010000003">
    <property type="protein sequence ID" value="MCO5398226.1"/>
    <property type="molecule type" value="Genomic_DNA"/>
</dbReference>
<reference evidence="1" key="2">
    <citation type="journal article" date="2023" name="Front. Microbiol.">
        <title>Ralstonia chuxiongensis sp. nov., Ralstonia mojiangensis sp. nov., and Ralstonia soli sp. nov., isolated from tobacco fields, are three novel species in the family Burkholderiaceae.</title>
        <authorList>
            <person name="Lu C.H."/>
            <person name="Zhang Y.Y."/>
            <person name="Jiang N."/>
            <person name="Chen W."/>
            <person name="Shao X."/>
            <person name="Zhao Z.M."/>
            <person name="Lu W.L."/>
            <person name="Hu X."/>
            <person name="Xi Y.X."/>
            <person name="Zou S.Y."/>
            <person name="Wei Q.J."/>
            <person name="Lin Z.L."/>
            <person name="Gong L."/>
            <person name="Gai X.T."/>
            <person name="Zhang L.Q."/>
            <person name="Li J.Y."/>
            <person name="Jin Y."/>
            <person name="Xia Z.Y."/>
        </authorList>
    </citation>
    <scope>NUCLEOTIDE SEQUENCE</scope>
    <source>
        <strain evidence="1">21MJYT02-11</strain>
    </source>
</reference>
<evidence type="ECO:0000313" key="2">
    <source>
        <dbReference type="Proteomes" id="UP001162811"/>
    </source>
</evidence>
<accession>A0ABT1AIL3</accession>